<dbReference type="Proteomes" id="UP001249851">
    <property type="component" value="Unassembled WGS sequence"/>
</dbReference>
<dbReference type="EMBL" id="JARQWQ010000030">
    <property type="protein sequence ID" value="KAK2562171.1"/>
    <property type="molecule type" value="Genomic_DNA"/>
</dbReference>
<name>A0AAD9V5N9_ACRCE</name>
<organism evidence="1 2">
    <name type="scientific">Acropora cervicornis</name>
    <name type="common">Staghorn coral</name>
    <dbReference type="NCBI Taxonomy" id="6130"/>
    <lineage>
        <taxon>Eukaryota</taxon>
        <taxon>Metazoa</taxon>
        <taxon>Cnidaria</taxon>
        <taxon>Anthozoa</taxon>
        <taxon>Hexacorallia</taxon>
        <taxon>Scleractinia</taxon>
        <taxon>Astrocoeniina</taxon>
        <taxon>Acroporidae</taxon>
        <taxon>Acropora</taxon>
    </lineage>
</organism>
<evidence type="ECO:0000313" key="1">
    <source>
        <dbReference type="EMBL" id="KAK2562171.1"/>
    </source>
</evidence>
<protein>
    <submittedName>
        <fullName evidence="1">Uncharacterized protein</fullName>
    </submittedName>
</protein>
<proteinExistence type="predicted"/>
<evidence type="ECO:0000313" key="2">
    <source>
        <dbReference type="Proteomes" id="UP001249851"/>
    </source>
</evidence>
<accession>A0AAD9V5N9</accession>
<reference evidence="1" key="1">
    <citation type="journal article" date="2023" name="G3 (Bethesda)">
        <title>Whole genome assembly and annotation of the endangered Caribbean coral Acropora cervicornis.</title>
        <authorList>
            <person name="Selwyn J.D."/>
            <person name="Vollmer S.V."/>
        </authorList>
    </citation>
    <scope>NUCLEOTIDE SEQUENCE</scope>
    <source>
        <strain evidence="1">K2</strain>
    </source>
</reference>
<comment type="caution">
    <text evidence="1">The sequence shown here is derived from an EMBL/GenBank/DDBJ whole genome shotgun (WGS) entry which is preliminary data.</text>
</comment>
<reference evidence="1" key="2">
    <citation type="journal article" date="2023" name="Science">
        <title>Genomic signatures of disease resistance in endangered staghorn corals.</title>
        <authorList>
            <person name="Vollmer S.V."/>
            <person name="Selwyn J.D."/>
            <person name="Despard B.A."/>
            <person name="Roesel C.L."/>
        </authorList>
    </citation>
    <scope>NUCLEOTIDE SEQUENCE</scope>
    <source>
        <strain evidence="1">K2</strain>
    </source>
</reference>
<sequence>MCKIGGNRGPSLFLYFVLYLINFSLKRSPNSRFGFRVVRLTKVKKFTPVDEKRLHHFDNLDVKKNDEEISRNRAKREADYELNAATNSRKKWKRNRIIPMMLLREEAWACTDRGEKGNVVRKTEYGCNRHVVPEEYERKSQGGSCQDRDIRKRREIQSKSIMSQLSCSSNNNMESFVNDTTPPPFAHFTTCQSNVLPCEPFSAEVVEDDISVSVADLRNCVELNFINGNVWSEALEQKDKKFKFGRFLSHFKRVKKGKREPYI</sequence>
<keyword evidence="2" id="KW-1185">Reference proteome</keyword>
<dbReference type="AlphaFoldDB" id="A0AAD9V5N9"/>
<gene>
    <name evidence="1" type="ORF">P5673_014943</name>
</gene>